<organism evidence="3 4">
    <name type="scientific">Shewanella corallii</name>
    <dbReference type="NCBI Taxonomy" id="560080"/>
    <lineage>
        <taxon>Bacteria</taxon>
        <taxon>Pseudomonadati</taxon>
        <taxon>Pseudomonadota</taxon>
        <taxon>Gammaproteobacteria</taxon>
        <taxon>Alteromonadales</taxon>
        <taxon>Shewanellaceae</taxon>
        <taxon>Shewanella</taxon>
    </lineage>
</organism>
<evidence type="ECO:0000256" key="1">
    <source>
        <dbReference type="SAM" id="MobiDB-lite"/>
    </source>
</evidence>
<dbReference type="InterPro" id="IPR011059">
    <property type="entry name" value="Metal-dep_hydrolase_composite"/>
</dbReference>
<dbReference type="Pfam" id="PF01979">
    <property type="entry name" value="Amidohydro_1"/>
    <property type="match status" value="1"/>
</dbReference>
<evidence type="ECO:0000259" key="2">
    <source>
        <dbReference type="Pfam" id="PF01979"/>
    </source>
</evidence>
<sequence>MKSFWLSVVLLAICAPTHGETLIHTGRLIDGIESKPREKVTVVVDGDRIVAVEEGYRQPGNNDQVVDWRDGTLMPGFIDMHTHLSSNGGKGAYMDPFNKNPADLALRAAANANTTLKAGFTTVRDLGDRGNVTVSLRNAISAGLVPGPRIYTASKSLATTGGHADPTNGHKHALMGDPGPAQGVINGPEDAYKAVRQRYKEGADLIKLTATGGVLSVAKSGQNPQFTQGELEAVVEAANDYGFKVAVHAHGKEGMRRAIEAGVSTIEHGTYMDKSLFRLMKKNGVALVPTLSAGEYVKQKAKIDGFFPEIVRPKAQKIGPQIKDTFARAYDAGVLIAFGTDAGVFPHGENAGEFVLMTQAGMDEMDAIKSATSVAARVLDDESVGAVETGRYADFVGVKGNPLEDISVLLTPAMVIKSGQQVALD</sequence>
<dbReference type="InterPro" id="IPR057744">
    <property type="entry name" value="OTAase-like"/>
</dbReference>
<feature type="region of interest" description="Disordered" evidence="1">
    <location>
        <begin position="158"/>
        <end position="187"/>
    </location>
</feature>
<dbReference type="InterPro" id="IPR032466">
    <property type="entry name" value="Metal_Hydrolase"/>
</dbReference>
<dbReference type="PANTHER" id="PTHR43135">
    <property type="entry name" value="ALPHA-D-RIBOSE 1-METHYLPHOSPHONATE 5-TRIPHOSPHATE DIPHOSPHATASE"/>
    <property type="match status" value="1"/>
</dbReference>
<evidence type="ECO:0000313" key="3">
    <source>
        <dbReference type="EMBL" id="MCL2915074.1"/>
    </source>
</evidence>
<dbReference type="EMBL" id="JAKIKT010000006">
    <property type="protein sequence ID" value="MCL2915074.1"/>
    <property type="molecule type" value="Genomic_DNA"/>
</dbReference>
<accession>A0ABT0N9I2</accession>
<keyword evidence="4" id="KW-1185">Reference proteome</keyword>
<evidence type="ECO:0000313" key="4">
    <source>
        <dbReference type="Proteomes" id="UP001202831"/>
    </source>
</evidence>
<dbReference type="Gene3D" id="2.30.40.10">
    <property type="entry name" value="Urease, subunit C, domain 1"/>
    <property type="match status" value="1"/>
</dbReference>
<dbReference type="SUPFAM" id="SSF51338">
    <property type="entry name" value="Composite domain of metallo-dependent hydrolases"/>
    <property type="match status" value="1"/>
</dbReference>
<dbReference type="RefSeq" id="WP_249249682.1">
    <property type="nucleotide sequence ID" value="NZ_JAKIKT010000006.1"/>
</dbReference>
<reference evidence="3 4" key="1">
    <citation type="submission" date="2022-01" db="EMBL/GenBank/DDBJ databases">
        <title>Whole genome-based taxonomy of the Shewanellaceae.</title>
        <authorList>
            <person name="Martin-Rodriguez A.J."/>
        </authorList>
    </citation>
    <scope>NUCLEOTIDE SEQUENCE [LARGE SCALE GENOMIC DNA]</scope>
    <source>
        <strain evidence="3 4">DSM 21332</strain>
    </source>
</reference>
<comment type="caution">
    <text evidence="3">The sequence shown here is derived from an EMBL/GenBank/DDBJ whole genome shotgun (WGS) entry which is preliminary data.</text>
</comment>
<dbReference type="CDD" id="cd01299">
    <property type="entry name" value="Met_dep_hydrolase_A"/>
    <property type="match status" value="1"/>
</dbReference>
<protein>
    <submittedName>
        <fullName evidence="3">Amidohydrolase family protein</fullName>
    </submittedName>
</protein>
<dbReference type="SUPFAM" id="SSF51556">
    <property type="entry name" value="Metallo-dependent hydrolases"/>
    <property type="match status" value="1"/>
</dbReference>
<name>A0ABT0N9I2_9GAMM</name>
<feature type="domain" description="Amidohydrolase-related" evidence="2">
    <location>
        <begin position="72"/>
        <end position="422"/>
    </location>
</feature>
<dbReference type="PANTHER" id="PTHR43135:SF3">
    <property type="entry name" value="ALPHA-D-RIBOSE 1-METHYLPHOSPHONATE 5-TRIPHOSPHATE DIPHOSPHATASE"/>
    <property type="match status" value="1"/>
</dbReference>
<dbReference type="InterPro" id="IPR006680">
    <property type="entry name" value="Amidohydro-rel"/>
</dbReference>
<gene>
    <name evidence="3" type="ORF">L2725_15040</name>
</gene>
<dbReference type="Gene3D" id="3.20.20.140">
    <property type="entry name" value="Metal-dependent hydrolases"/>
    <property type="match status" value="1"/>
</dbReference>
<dbReference type="InterPro" id="IPR051781">
    <property type="entry name" value="Metallo-dep_Hydrolase"/>
</dbReference>
<proteinExistence type="predicted"/>
<dbReference type="Proteomes" id="UP001202831">
    <property type="component" value="Unassembled WGS sequence"/>
</dbReference>